<evidence type="ECO:0008006" key="4">
    <source>
        <dbReference type="Google" id="ProtNLM"/>
    </source>
</evidence>
<dbReference type="STRING" id="333140.AWW68_11650"/>
<comment type="caution">
    <text evidence="2">The sequence shown here is derived from an EMBL/GenBank/DDBJ whole genome shotgun (WGS) entry which is preliminary data.</text>
</comment>
<keyword evidence="3" id="KW-1185">Reference proteome</keyword>
<dbReference type="RefSeq" id="WP_068221577.1">
    <property type="nucleotide sequence ID" value="NZ_CP139724.1"/>
</dbReference>
<evidence type="ECO:0000313" key="2">
    <source>
        <dbReference type="EMBL" id="KYG73354.1"/>
    </source>
</evidence>
<dbReference type="OrthoDB" id="1062680at2"/>
<evidence type="ECO:0000313" key="3">
    <source>
        <dbReference type="Proteomes" id="UP000075606"/>
    </source>
</evidence>
<keyword evidence="1" id="KW-0732">Signal</keyword>
<dbReference type="AlphaFoldDB" id="A0A150X3R6"/>
<feature type="chain" id="PRO_5007574144" description="DUF4249 domain-containing protein" evidence="1">
    <location>
        <begin position="24"/>
        <end position="410"/>
    </location>
</feature>
<accession>A0A150X3R6</accession>
<dbReference type="Pfam" id="PF14054">
    <property type="entry name" value="DUF4249"/>
    <property type="match status" value="1"/>
</dbReference>
<dbReference type="Proteomes" id="UP000075606">
    <property type="component" value="Unassembled WGS sequence"/>
</dbReference>
<name>A0A150X3R6_9BACT</name>
<sequence length="410" mass="46408">MNKINVHKSLKIFLLALASFALVACVEEIETESFSYEKLLVVDANISNITKAHQVRLFYTSPVDQESQSESTALSGASVWVESEDGDVVNFTERNAGTYESPNDFGGTLGKSYALFIVTNEGKRYQSTFEQLEEAPEISRIYNRLGVEEADLATDPVPGVQFFIDVDDASNGSQFYRYEWNDAHQIIVPYIKRYDYQRNSSPSIVPYNKDVRECYREQNSSQLILATSTISNGQIKELDINFAPASLFDLTTAYSLEIVQRAITPEAYSYYRKIELFNESNGSLFDKQQGAVIGNMVSIDNPNEKVLGYFEVSGATSKRIFIDPLDFDPEVVPYLDRTCEKYWSIQFEGSVPDFYEATDVAEEMRGSEIAIRGLYELYDYVEGTGEKLFAHKLCVNCTRSGGLEKPDYWQ</sequence>
<dbReference type="EMBL" id="LRPC01000028">
    <property type="protein sequence ID" value="KYG73354.1"/>
    <property type="molecule type" value="Genomic_DNA"/>
</dbReference>
<evidence type="ECO:0000256" key="1">
    <source>
        <dbReference type="SAM" id="SignalP"/>
    </source>
</evidence>
<organism evidence="2 3">
    <name type="scientific">Roseivirga spongicola</name>
    <dbReference type="NCBI Taxonomy" id="333140"/>
    <lineage>
        <taxon>Bacteria</taxon>
        <taxon>Pseudomonadati</taxon>
        <taxon>Bacteroidota</taxon>
        <taxon>Cytophagia</taxon>
        <taxon>Cytophagales</taxon>
        <taxon>Roseivirgaceae</taxon>
        <taxon>Roseivirga</taxon>
    </lineage>
</organism>
<protein>
    <recommendedName>
        <fullName evidence="4">DUF4249 domain-containing protein</fullName>
    </recommendedName>
</protein>
<dbReference type="PROSITE" id="PS51257">
    <property type="entry name" value="PROKAR_LIPOPROTEIN"/>
    <property type="match status" value="1"/>
</dbReference>
<reference evidence="2 3" key="1">
    <citation type="submission" date="2016-01" db="EMBL/GenBank/DDBJ databases">
        <title>Genome sequencing of Roseivirga spongicola UST030701-084.</title>
        <authorList>
            <person name="Selvaratnam C."/>
            <person name="Thevarajoo S."/>
            <person name="Goh K.M."/>
            <person name="Ee R."/>
            <person name="Chan K.-G."/>
            <person name="Chong C.S."/>
        </authorList>
    </citation>
    <scope>NUCLEOTIDE SEQUENCE [LARGE SCALE GENOMIC DNA]</scope>
    <source>
        <strain evidence="2 3">UST030701-084</strain>
    </source>
</reference>
<gene>
    <name evidence="2" type="ORF">AWW68_11650</name>
</gene>
<proteinExistence type="predicted"/>
<dbReference type="InterPro" id="IPR025345">
    <property type="entry name" value="DUF4249"/>
</dbReference>
<feature type="signal peptide" evidence="1">
    <location>
        <begin position="1"/>
        <end position="23"/>
    </location>
</feature>